<feature type="chain" id="PRO_5003408945" description="Conidiation-specific protein" evidence="1">
    <location>
        <begin position="21"/>
        <end position="264"/>
    </location>
</feature>
<evidence type="ECO:0000313" key="3">
    <source>
        <dbReference type="Proteomes" id="UP000008066"/>
    </source>
</evidence>
<dbReference type="OMA" id="GYIPKDC"/>
<sequence length="264" mass="29732">MTSSLLRFIVFTSSFQPVWAAALPPLLPLLSRGDDDTLLANKPSVIPPFPEATQNQDLLRDLHAVDVGYEFWDSDWLPSACVFEANELGFNVTDFQAAEVWYDDCAASWTFCRHKEAVQSWDELLELLSRIPVGLRQYISNFILLPPYTNSLSTKPPMLSAYTRASTIVSSHTHLNLGVLLHEIAHILDTHCPTLQARVIRSGLPPGKTPFSSTPIWQRIVTRDVALPTPYARVSWQESFADAVRWGYYSVAQKSVRSQQDAER</sequence>
<reference evidence="2 3" key="1">
    <citation type="journal article" date="2011" name="Cell">
        <title>Insight into structure and assembly of the nuclear pore complex by utilizing the genome of a eukaryotic thermophile.</title>
        <authorList>
            <person name="Amlacher S."/>
            <person name="Sarges P."/>
            <person name="Flemming D."/>
            <person name="van Noort V."/>
            <person name="Kunze R."/>
            <person name="Devos D.P."/>
            <person name="Arumugam M."/>
            <person name="Bork P."/>
            <person name="Hurt E."/>
        </authorList>
    </citation>
    <scope>NUCLEOTIDE SEQUENCE [LARGE SCALE GENOMIC DNA]</scope>
    <source>
        <strain evidence="3">DSM 1495 / CBS 144.50 / IMI 039719</strain>
    </source>
</reference>
<dbReference type="GeneID" id="18256164"/>
<feature type="signal peptide" evidence="1">
    <location>
        <begin position="1"/>
        <end position="20"/>
    </location>
</feature>
<dbReference type="KEGG" id="cthr:CTHT_0021260"/>
<keyword evidence="3" id="KW-1185">Reference proteome</keyword>
<dbReference type="SUPFAM" id="SSF55486">
    <property type="entry name" value="Metalloproteases ('zincins'), catalytic domain"/>
    <property type="match status" value="1"/>
</dbReference>
<dbReference type="RefSeq" id="XP_006692597.1">
    <property type="nucleotide sequence ID" value="XM_006692534.1"/>
</dbReference>
<proteinExistence type="predicted"/>
<evidence type="ECO:0008006" key="4">
    <source>
        <dbReference type="Google" id="ProtNLM"/>
    </source>
</evidence>
<evidence type="ECO:0000256" key="1">
    <source>
        <dbReference type="SAM" id="SignalP"/>
    </source>
</evidence>
<dbReference type="HOGENOM" id="CLU_1075893_0_0_1"/>
<organism evidence="3">
    <name type="scientific">Chaetomium thermophilum (strain DSM 1495 / CBS 144.50 / IMI 039719)</name>
    <name type="common">Thermochaetoides thermophila</name>
    <dbReference type="NCBI Taxonomy" id="759272"/>
    <lineage>
        <taxon>Eukaryota</taxon>
        <taxon>Fungi</taxon>
        <taxon>Dikarya</taxon>
        <taxon>Ascomycota</taxon>
        <taxon>Pezizomycotina</taxon>
        <taxon>Sordariomycetes</taxon>
        <taxon>Sordariomycetidae</taxon>
        <taxon>Sordariales</taxon>
        <taxon>Chaetomiaceae</taxon>
        <taxon>Thermochaetoides</taxon>
    </lineage>
</organism>
<name>G0S8C6_CHATD</name>
<evidence type="ECO:0000313" key="2">
    <source>
        <dbReference type="EMBL" id="EGS20301.1"/>
    </source>
</evidence>
<dbReference type="OrthoDB" id="2142213at2759"/>
<keyword evidence="1" id="KW-0732">Signal</keyword>
<dbReference type="Proteomes" id="UP000008066">
    <property type="component" value="Unassembled WGS sequence"/>
</dbReference>
<gene>
    <name evidence="2" type="ORF">CTHT_0021260</name>
</gene>
<dbReference type="EMBL" id="GL988041">
    <property type="protein sequence ID" value="EGS20301.1"/>
    <property type="molecule type" value="Genomic_DNA"/>
</dbReference>
<dbReference type="AlphaFoldDB" id="G0S8C6"/>
<protein>
    <recommendedName>
        <fullName evidence="4">Conidiation-specific protein</fullName>
    </recommendedName>
</protein>
<dbReference type="eggNOG" id="ENOG502T63N">
    <property type="taxonomic scope" value="Eukaryota"/>
</dbReference>
<accession>G0S8C6</accession>